<protein>
    <submittedName>
        <fullName evidence="6">Inositol monophosphatase family protein</fullName>
    </submittedName>
</protein>
<dbReference type="EMBL" id="PSYR01000001">
    <property type="protein sequence ID" value="RCN59493.1"/>
    <property type="molecule type" value="Genomic_DNA"/>
</dbReference>
<comment type="caution">
    <text evidence="6">The sequence shown here is derived from an EMBL/GenBank/DDBJ whole genome shotgun (WGS) entry which is preliminary data.</text>
</comment>
<keyword evidence="3" id="KW-0378">Hydrolase</keyword>
<evidence type="ECO:0000256" key="1">
    <source>
        <dbReference type="ARBA" id="ARBA00009759"/>
    </source>
</evidence>
<dbReference type="GO" id="GO:0006020">
    <property type="term" value="P:inositol metabolic process"/>
    <property type="evidence" value="ECO:0007669"/>
    <property type="project" value="TreeGrafter"/>
</dbReference>
<keyword evidence="7" id="KW-1185">Reference proteome</keyword>
<feature type="binding site" evidence="5">
    <location>
        <position position="69"/>
    </location>
    <ligand>
        <name>Mg(2+)</name>
        <dbReference type="ChEBI" id="CHEBI:18420"/>
        <label>1</label>
        <note>catalytic</note>
    </ligand>
</feature>
<dbReference type="PROSITE" id="PS00630">
    <property type="entry name" value="IMP_2"/>
    <property type="match status" value="1"/>
</dbReference>
<accession>A0A368HJH3</accession>
<feature type="binding site" evidence="5">
    <location>
        <position position="66"/>
    </location>
    <ligand>
        <name>Mg(2+)</name>
        <dbReference type="ChEBI" id="CHEBI:18420"/>
        <label>1</label>
        <note>catalytic</note>
    </ligand>
</feature>
<evidence type="ECO:0000313" key="7">
    <source>
        <dbReference type="Proteomes" id="UP000253250"/>
    </source>
</evidence>
<name>A0A368HJH3_9GAMM</name>
<gene>
    <name evidence="6" type="ORF">C4900_02435</name>
</gene>
<dbReference type="SUPFAM" id="SSF56655">
    <property type="entry name" value="Carbohydrate phosphatase"/>
    <property type="match status" value="1"/>
</dbReference>
<dbReference type="PRINTS" id="PR00377">
    <property type="entry name" value="IMPHPHTASES"/>
</dbReference>
<feature type="binding site" evidence="5">
    <location>
        <position position="45"/>
    </location>
    <ligand>
        <name>Mg(2+)</name>
        <dbReference type="ChEBI" id="CHEBI:18420"/>
        <label>1</label>
        <note>catalytic</note>
    </ligand>
</feature>
<dbReference type="GO" id="GO:0007165">
    <property type="term" value="P:signal transduction"/>
    <property type="evidence" value="ECO:0007669"/>
    <property type="project" value="TreeGrafter"/>
</dbReference>
<dbReference type="InterPro" id="IPR020550">
    <property type="entry name" value="Inositol_monophosphatase_CS"/>
</dbReference>
<comment type="similarity">
    <text evidence="1">Belongs to the inositol monophosphatase superfamily.</text>
</comment>
<sequence length="246" mass="27158">MPLFGVSRSRLKEDGSLVTAADTAVQAWLAEELRIRWPQFALVGEEMPEAEQRAALQSAHGAWCLDPLDGTTNFVNRLPFFAVSLALLQDGAPTLGMVYDPVRKECFKALRGQGAWLNGERLHALDWSPALRRCVALVDFKRLKPRLAGRLGIDPPYGSQRNWGSCALEWCWLAAGRAHLSVHGGQKLWDYAAGSLILQEAGGIATTLEGRPLPYDGLAPSSTLVARSLDLYEAWRTWINHNAGRR</sequence>
<dbReference type="PANTHER" id="PTHR20854">
    <property type="entry name" value="INOSITOL MONOPHOSPHATASE"/>
    <property type="match status" value="1"/>
</dbReference>
<evidence type="ECO:0000256" key="2">
    <source>
        <dbReference type="ARBA" id="ARBA00022723"/>
    </source>
</evidence>
<keyword evidence="4 5" id="KW-0460">Magnesium</keyword>
<dbReference type="PROSITE" id="PS00629">
    <property type="entry name" value="IMP_1"/>
    <property type="match status" value="1"/>
</dbReference>
<evidence type="ECO:0000256" key="3">
    <source>
        <dbReference type="ARBA" id="ARBA00022801"/>
    </source>
</evidence>
<dbReference type="GO" id="GO:0046854">
    <property type="term" value="P:phosphatidylinositol phosphate biosynthetic process"/>
    <property type="evidence" value="ECO:0007669"/>
    <property type="project" value="InterPro"/>
</dbReference>
<evidence type="ECO:0000313" key="6">
    <source>
        <dbReference type="EMBL" id="RCN59493.1"/>
    </source>
</evidence>
<dbReference type="InterPro" id="IPR020583">
    <property type="entry name" value="Inositol_monoP_metal-BS"/>
</dbReference>
<dbReference type="CDD" id="cd01637">
    <property type="entry name" value="IMPase_like"/>
    <property type="match status" value="1"/>
</dbReference>
<evidence type="ECO:0000256" key="4">
    <source>
        <dbReference type="ARBA" id="ARBA00022842"/>
    </source>
</evidence>
<dbReference type="GO" id="GO:0046872">
    <property type="term" value="F:metal ion binding"/>
    <property type="evidence" value="ECO:0007669"/>
    <property type="project" value="UniProtKB-KW"/>
</dbReference>
<proteinExistence type="inferred from homology"/>
<organism evidence="6 7">
    <name type="scientific">Acidiferrobacter thiooxydans</name>
    <dbReference type="NCBI Taxonomy" id="163359"/>
    <lineage>
        <taxon>Bacteria</taxon>
        <taxon>Pseudomonadati</taxon>
        <taxon>Pseudomonadota</taxon>
        <taxon>Gammaproteobacteria</taxon>
        <taxon>Acidiferrobacterales</taxon>
        <taxon>Acidiferrobacteraceae</taxon>
        <taxon>Acidiferrobacter</taxon>
    </lineage>
</organism>
<comment type="cofactor">
    <cofactor evidence="5">
        <name>Mg(2+)</name>
        <dbReference type="ChEBI" id="CHEBI:18420"/>
    </cofactor>
</comment>
<dbReference type="Gene3D" id="3.30.540.10">
    <property type="entry name" value="Fructose-1,6-Bisphosphatase, subunit A, domain 1"/>
    <property type="match status" value="1"/>
</dbReference>
<keyword evidence="2 5" id="KW-0479">Metal-binding</keyword>
<reference evidence="6 7" key="1">
    <citation type="submission" date="2018-02" db="EMBL/GenBank/DDBJ databases">
        <title>Insights into the biology of acidophilic members of the Acidiferrobacteraceae family derived from comparative genomic analyses.</title>
        <authorList>
            <person name="Issotta F."/>
            <person name="Thyssen C."/>
            <person name="Mena C."/>
            <person name="Moya A."/>
            <person name="Bellenberg S."/>
            <person name="Sproer C."/>
            <person name="Covarrubias P.C."/>
            <person name="Sand W."/>
            <person name="Quatrini R."/>
            <person name="Vera M."/>
        </authorList>
    </citation>
    <scope>NUCLEOTIDE SEQUENCE [LARGE SCALE GENOMIC DNA]</scope>
    <source>
        <strain evidence="7">m-1</strain>
    </source>
</reference>
<dbReference type="AlphaFoldDB" id="A0A368HJH3"/>
<evidence type="ECO:0000256" key="5">
    <source>
        <dbReference type="PIRSR" id="PIRSR600760-2"/>
    </source>
</evidence>
<dbReference type="PANTHER" id="PTHR20854:SF4">
    <property type="entry name" value="INOSITOL-1-MONOPHOSPHATASE-RELATED"/>
    <property type="match status" value="1"/>
</dbReference>
<dbReference type="Gene3D" id="3.40.190.80">
    <property type="match status" value="1"/>
</dbReference>
<dbReference type="GO" id="GO:0008934">
    <property type="term" value="F:inositol monophosphate 1-phosphatase activity"/>
    <property type="evidence" value="ECO:0007669"/>
    <property type="project" value="TreeGrafter"/>
</dbReference>
<dbReference type="Pfam" id="PF00459">
    <property type="entry name" value="Inositol_P"/>
    <property type="match status" value="1"/>
</dbReference>
<dbReference type="OrthoDB" id="9785695at2"/>
<feature type="binding site" evidence="5">
    <location>
        <position position="190"/>
    </location>
    <ligand>
        <name>Mg(2+)</name>
        <dbReference type="ChEBI" id="CHEBI:18420"/>
        <label>1</label>
        <note>catalytic</note>
    </ligand>
</feature>
<feature type="binding site" evidence="5">
    <location>
        <position position="68"/>
    </location>
    <ligand>
        <name>Mg(2+)</name>
        <dbReference type="ChEBI" id="CHEBI:18420"/>
        <label>1</label>
        <note>catalytic</note>
    </ligand>
</feature>
<dbReference type="InterPro" id="IPR000760">
    <property type="entry name" value="Inositol_monophosphatase-like"/>
</dbReference>
<dbReference type="Proteomes" id="UP000253250">
    <property type="component" value="Unassembled WGS sequence"/>
</dbReference>